<gene>
    <name evidence="1" type="ORF">MNB_SV-13-1616</name>
</gene>
<name>A0A1W1C8E1_9ZZZZ</name>
<organism evidence="1">
    <name type="scientific">hydrothermal vent metagenome</name>
    <dbReference type="NCBI Taxonomy" id="652676"/>
    <lineage>
        <taxon>unclassified sequences</taxon>
        <taxon>metagenomes</taxon>
        <taxon>ecological metagenomes</taxon>
    </lineage>
</organism>
<proteinExistence type="predicted"/>
<protein>
    <submittedName>
        <fullName evidence="1">TolA protein</fullName>
    </submittedName>
</protein>
<sequence>MIKKFTNLISKYKKKIRRFSMPVAMLLVSSTAQASACSKLAKIAGIGQSNLKVIVDKLVKIETTTGGYTVKNPRSGAYGKYQILPSTAKFYAKKLKIPKYLWKKPYNQDKIFRAIMKDNIKSLKRNGHRISAFSLYATHQQGAGGFNSIMKNKKMTRSLEKNLRQNLPKKLSKVKKSKLRLTWIRYWKNKLA</sequence>
<reference evidence="1" key="1">
    <citation type="submission" date="2016-10" db="EMBL/GenBank/DDBJ databases">
        <authorList>
            <person name="de Groot N.N."/>
        </authorList>
    </citation>
    <scope>NUCLEOTIDE SEQUENCE</scope>
</reference>
<dbReference type="Gene3D" id="1.10.530.10">
    <property type="match status" value="1"/>
</dbReference>
<dbReference type="EMBL" id="FPHM01000072">
    <property type="protein sequence ID" value="SFV61951.1"/>
    <property type="molecule type" value="Genomic_DNA"/>
</dbReference>
<evidence type="ECO:0000313" key="1">
    <source>
        <dbReference type="EMBL" id="SFV61951.1"/>
    </source>
</evidence>
<dbReference type="AlphaFoldDB" id="A0A1W1C8E1"/>
<accession>A0A1W1C8E1</accession>